<dbReference type="EMBL" id="CM056741">
    <property type="protein sequence ID" value="KAJ8682703.1"/>
    <property type="molecule type" value="Genomic_DNA"/>
</dbReference>
<organism evidence="1 2">
    <name type="scientific">Eretmocerus hayati</name>
    <dbReference type="NCBI Taxonomy" id="131215"/>
    <lineage>
        <taxon>Eukaryota</taxon>
        <taxon>Metazoa</taxon>
        <taxon>Ecdysozoa</taxon>
        <taxon>Arthropoda</taxon>
        <taxon>Hexapoda</taxon>
        <taxon>Insecta</taxon>
        <taxon>Pterygota</taxon>
        <taxon>Neoptera</taxon>
        <taxon>Endopterygota</taxon>
        <taxon>Hymenoptera</taxon>
        <taxon>Apocrita</taxon>
        <taxon>Proctotrupomorpha</taxon>
        <taxon>Chalcidoidea</taxon>
        <taxon>Aphelinidae</taxon>
        <taxon>Aphelininae</taxon>
        <taxon>Eretmocerus</taxon>
    </lineage>
</organism>
<evidence type="ECO:0000313" key="1">
    <source>
        <dbReference type="EMBL" id="KAJ8682703.1"/>
    </source>
</evidence>
<evidence type="ECO:0000313" key="2">
    <source>
        <dbReference type="Proteomes" id="UP001239111"/>
    </source>
</evidence>
<keyword evidence="2" id="KW-1185">Reference proteome</keyword>
<proteinExistence type="predicted"/>
<sequence length="469" mass="54374">MLRVIIVIFAVEMTKCSCKDGNVYCVQNGDLQIINNTEMQSLLSSSQSATKDNQTRGKYNFYGEKLHLLFYNIDNIFEFRENDSKLSGACGEIWNLLSEYLNFTMVIEKSNVEMVGTRIKPSGNWTGLMGMIKKTSKIIIPCMEVHRSRIEKVNFTPCFWIGKNRFYIQSNNRFEVTWVFDLYSREIWCLIIVFYFLISFASSAVKYFVSKQSHDQRKLMPNFGDHFFYCLAALSNQGSVLYTVQSNQRILAFSISMFAWFILTSFSSQIYVFMGREAHFQPFRDFETLFYDTDYTVLVQKSSGAYVAFQNRYDVILDRIISSGRVDYYENYTEMWDRVCSDDGKSVAFQYDNILPMNNYSGCELEPIGKSYYTAWIAAGIPKHFENKKEISHGITKLHENGIIDALKSRWLYRNGISRIKSRPYSSVSLQQVLLPIGIYILGVLASIILLIVENAVFWQAKVFRRSAK</sequence>
<accession>A0ACC2PGV8</accession>
<name>A0ACC2PGV8_9HYME</name>
<comment type="caution">
    <text evidence="1">The sequence shown here is derived from an EMBL/GenBank/DDBJ whole genome shotgun (WGS) entry which is preliminary data.</text>
</comment>
<reference evidence="1" key="1">
    <citation type="submission" date="2023-04" db="EMBL/GenBank/DDBJ databases">
        <title>A chromosome-level genome assembly of the parasitoid wasp Eretmocerus hayati.</title>
        <authorList>
            <person name="Zhong Y."/>
            <person name="Liu S."/>
            <person name="Liu Y."/>
        </authorList>
    </citation>
    <scope>NUCLEOTIDE SEQUENCE</scope>
    <source>
        <strain evidence="1">ZJU_SS_LIU_2023</strain>
    </source>
</reference>
<protein>
    <submittedName>
        <fullName evidence="1">Uncharacterized protein</fullName>
    </submittedName>
</protein>
<dbReference type="Proteomes" id="UP001239111">
    <property type="component" value="Chromosome 1"/>
</dbReference>
<gene>
    <name evidence="1" type="ORF">QAD02_018495</name>
</gene>